<feature type="transmembrane region" description="Helical" evidence="1">
    <location>
        <begin position="77"/>
        <end position="98"/>
    </location>
</feature>
<sequence length="104" mass="12353">MMPNQNILVQERNGILLNKAQKSSILNLPKNSHQQNHRMELGTPIGQQKRRMSVQHVLKVTFLHWFQRCFSPRVVKFRYWISLLICYDAAMVVTHISWHVLILF</sequence>
<keyword evidence="3" id="KW-1185">Reference proteome</keyword>
<reference evidence="2 3" key="1">
    <citation type="journal article" date="2024" name="G3 (Bethesda)">
        <title>Genome assembly of Hibiscus sabdariffa L. provides insights into metabolisms of medicinal natural products.</title>
        <authorList>
            <person name="Kim T."/>
        </authorList>
    </citation>
    <scope>NUCLEOTIDE SEQUENCE [LARGE SCALE GENOMIC DNA]</scope>
    <source>
        <strain evidence="2">TK-2024</strain>
        <tissue evidence="2">Old leaves</tissue>
    </source>
</reference>
<comment type="caution">
    <text evidence="2">The sequence shown here is derived from an EMBL/GenBank/DDBJ whole genome shotgun (WGS) entry which is preliminary data.</text>
</comment>
<evidence type="ECO:0000256" key="1">
    <source>
        <dbReference type="SAM" id="Phobius"/>
    </source>
</evidence>
<evidence type="ECO:0000313" key="2">
    <source>
        <dbReference type="EMBL" id="KAK8546647.1"/>
    </source>
</evidence>
<gene>
    <name evidence="2" type="ORF">V6N12_027423</name>
</gene>
<organism evidence="2 3">
    <name type="scientific">Hibiscus sabdariffa</name>
    <name type="common">roselle</name>
    <dbReference type="NCBI Taxonomy" id="183260"/>
    <lineage>
        <taxon>Eukaryota</taxon>
        <taxon>Viridiplantae</taxon>
        <taxon>Streptophyta</taxon>
        <taxon>Embryophyta</taxon>
        <taxon>Tracheophyta</taxon>
        <taxon>Spermatophyta</taxon>
        <taxon>Magnoliopsida</taxon>
        <taxon>eudicotyledons</taxon>
        <taxon>Gunneridae</taxon>
        <taxon>Pentapetalae</taxon>
        <taxon>rosids</taxon>
        <taxon>malvids</taxon>
        <taxon>Malvales</taxon>
        <taxon>Malvaceae</taxon>
        <taxon>Malvoideae</taxon>
        <taxon>Hibiscus</taxon>
    </lineage>
</organism>
<protein>
    <submittedName>
        <fullName evidence="2">Uncharacterized protein</fullName>
    </submittedName>
</protein>
<keyword evidence="1" id="KW-0472">Membrane</keyword>
<keyword evidence="1" id="KW-1133">Transmembrane helix</keyword>
<name>A0ABR2DVT2_9ROSI</name>
<keyword evidence="1" id="KW-0812">Transmembrane</keyword>
<accession>A0ABR2DVT2</accession>
<evidence type="ECO:0000313" key="3">
    <source>
        <dbReference type="Proteomes" id="UP001472677"/>
    </source>
</evidence>
<dbReference type="Proteomes" id="UP001472677">
    <property type="component" value="Unassembled WGS sequence"/>
</dbReference>
<proteinExistence type="predicted"/>
<dbReference type="EMBL" id="JBBPBM010000023">
    <property type="protein sequence ID" value="KAK8546647.1"/>
    <property type="molecule type" value="Genomic_DNA"/>
</dbReference>